<organism evidence="5 6">
    <name type="scientific">Chlorella vulgaris</name>
    <name type="common">Green alga</name>
    <dbReference type="NCBI Taxonomy" id="3077"/>
    <lineage>
        <taxon>Eukaryota</taxon>
        <taxon>Viridiplantae</taxon>
        <taxon>Chlorophyta</taxon>
        <taxon>core chlorophytes</taxon>
        <taxon>Trebouxiophyceae</taxon>
        <taxon>Chlorellales</taxon>
        <taxon>Chlorellaceae</taxon>
        <taxon>Chlorella clade</taxon>
        <taxon>Chlorella</taxon>
    </lineage>
</organism>
<dbReference type="GO" id="GO:0046872">
    <property type="term" value="F:metal ion binding"/>
    <property type="evidence" value="ECO:0007669"/>
    <property type="project" value="UniProtKB-KW"/>
</dbReference>
<feature type="region of interest" description="Disordered" evidence="3">
    <location>
        <begin position="375"/>
        <end position="411"/>
    </location>
</feature>
<dbReference type="PANTHER" id="PTHR12395">
    <property type="entry name" value="DOM-3 RELATED"/>
    <property type="match status" value="1"/>
</dbReference>
<keyword evidence="2" id="KW-0479">Metal-binding</keyword>
<dbReference type="EC" id="3.6.1.-" evidence="2"/>
<proteinExistence type="inferred from homology"/>
<dbReference type="GO" id="GO:0004518">
    <property type="term" value="F:nuclease activity"/>
    <property type="evidence" value="ECO:0007669"/>
    <property type="project" value="UniProtKB-KW"/>
</dbReference>
<dbReference type="GO" id="GO:0003723">
    <property type="term" value="F:RNA binding"/>
    <property type="evidence" value="ECO:0007669"/>
    <property type="project" value="UniProtKB-KW"/>
</dbReference>
<feature type="region of interest" description="Disordered" evidence="3">
    <location>
        <begin position="235"/>
        <end position="272"/>
    </location>
</feature>
<keyword evidence="6" id="KW-1185">Reference proteome</keyword>
<dbReference type="Pfam" id="PF08652">
    <property type="entry name" value="RAI1"/>
    <property type="match status" value="1"/>
</dbReference>
<feature type="compositionally biased region" description="Polar residues" evidence="3">
    <location>
        <begin position="261"/>
        <end position="272"/>
    </location>
</feature>
<feature type="compositionally biased region" description="Low complexity" evidence="3">
    <location>
        <begin position="235"/>
        <end position="253"/>
    </location>
</feature>
<feature type="compositionally biased region" description="Gly residues" evidence="3">
    <location>
        <begin position="399"/>
        <end position="411"/>
    </location>
</feature>
<sequence length="441" mass="46186">MFDVAAWLARNPPHCAGPPVVSQPAALGCWTKASARSGDGSGGRTRLQFGDPSGLLPFVLPSLPASLDSGLYIAKAADEGVGVETVVRSALAAGVDLGAAGLVSFRNNLNKIFGVSFDPSAAWTVDACLLALPGGAAATNRGGSAAYDGDSTAGAPAASSGAAGGTLFLDIVQHEQAWSCNQADLERFVRWGYQFEALCTRQPVADPSSEFGLLIRTRIGPHRLLLGAEMDCYDPQQGQAPTAAPAPAASSQREAPERSAQPPSGQQGLAQQQLPSLSSCVELKTYRMPQHPGQQRTLYRHKHPKWWLQSFLAGVPRLALGARDDEGMVHRVDLVSTADLPRISAAHAEAWSPNLALGCGVALLDWMREQAESQPGQHLRFTYDGSSSSSSSSSRYMAAGGGARGGSRGGSTAGVLRCELVQGGELPSRLQRCFREGSPTA</sequence>
<dbReference type="OrthoDB" id="5853397at2759"/>
<keyword evidence="2" id="KW-0378">Hydrolase</keyword>
<evidence type="ECO:0000256" key="3">
    <source>
        <dbReference type="SAM" id="MobiDB-lite"/>
    </source>
</evidence>
<evidence type="ECO:0000313" key="5">
    <source>
        <dbReference type="EMBL" id="KAI3430830.1"/>
    </source>
</evidence>
<dbReference type="PANTHER" id="PTHR12395:SF9">
    <property type="entry name" value="DECAPPING AND EXORIBONUCLEASE PROTEIN"/>
    <property type="match status" value="1"/>
</dbReference>
<evidence type="ECO:0000256" key="2">
    <source>
        <dbReference type="RuleBase" id="RU367113"/>
    </source>
</evidence>
<keyword evidence="2" id="KW-0694">RNA-binding</keyword>
<accession>A0A9D4TP26</accession>
<keyword evidence="2" id="KW-0547">Nucleotide-binding</keyword>
<comment type="similarity">
    <text evidence="1 2">Belongs to the DXO/Dom3Z family.</text>
</comment>
<feature type="domain" description="RAI1-like" evidence="4">
    <location>
        <begin position="164"/>
        <end position="389"/>
    </location>
</feature>
<dbReference type="GO" id="GO:0034353">
    <property type="term" value="F:mRNA 5'-diphosphatase activity"/>
    <property type="evidence" value="ECO:0007669"/>
    <property type="project" value="TreeGrafter"/>
</dbReference>
<evidence type="ECO:0000259" key="4">
    <source>
        <dbReference type="Pfam" id="PF08652"/>
    </source>
</evidence>
<gene>
    <name evidence="5" type="ORF">D9Q98_009241</name>
</gene>
<dbReference type="EMBL" id="SIDB01000007">
    <property type="protein sequence ID" value="KAI3430830.1"/>
    <property type="molecule type" value="Genomic_DNA"/>
</dbReference>
<comment type="function">
    <text evidence="2">Decapping enzyme for NAD-capped RNAs: specifically hydrolyzes the nicotinamide adenine dinucleotide (NAD) cap from a subset of RNAs by removing the entire NAD moiety from the 5'-end of an NAD-capped RNA.</text>
</comment>
<dbReference type="InterPro" id="IPR039039">
    <property type="entry name" value="RAI1-like_fam"/>
</dbReference>
<reference evidence="5" key="2">
    <citation type="submission" date="2020-11" db="EMBL/GenBank/DDBJ databases">
        <authorList>
            <person name="Cecchin M."/>
            <person name="Marcolungo L."/>
            <person name="Rossato M."/>
            <person name="Girolomoni L."/>
            <person name="Cosentino E."/>
            <person name="Cuine S."/>
            <person name="Li-Beisson Y."/>
            <person name="Delledonne M."/>
            <person name="Ballottari M."/>
        </authorList>
    </citation>
    <scope>NUCLEOTIDE SEQUENCE</scope>
    <source>
        <strain evidence="5">211/11P</strain>
        <tissue evidence="5">Whole cell</tissue>
    </source>
</reference>
<dbReference type="AlphaFoldDB" id="A0A9D4TP26"/>
<name>A0A9D4TP26_CHLVU</name>
<evidence type="ECO:0000256" key="1">
    <source>
        <dbReference type="ARBA" id="ARBA00006562"/>
    </source>
</evidence>
<evidence type="ECO:0000313" key="6">
    <source>
        <dbReference type="Proteomes" id="UP001055712"/>
    </source>
</evidence>
<dbReference type="InterPro" id="IPR013961">
    <property type="entry name" value="RAI1"/>
</dbReference>
<keyword evidence="2" id="KW-0539">Nucleus</keyword>
<keyword evidence="2" id="KW-0540">Nuclease</keyword>
<dbReference type="GO" id="GO:0000956">
    <property type="term" value="P:nuclear-transcribed mRNA catabolic process"/>
    <property type="evidence" value="ECO:0007669"/>
    <property type="project" value="TreeGrafter"/>
</dbReference>
<dbReference type="Proteomes" id="UP001055712">
    <property type="component" value="Unassembled WGS sequence"/>
</dbReference>
<dbReference type="GO" id="GO:0005829">
    <property type="term" value="C:cytosol"/>
    <property type="evidence" value="ECO:0007669"/>
    <property type="project" value="TreeGrafter"/>
</dbReference>
<dbReference type="GO" id="GO:0000166">
    <property type="term" value="F:nucleotide binding"/>
    <property type="evidence" value="ECO:0007669"/>
    <property type="project" value="UniProtKB-KW"/>
</dbReference>
<comment type="cofactor">
    <cofactor evidence="2">
        <name>a divalent metal cation</name>
        <dbReference type="ChEBI" id="CHEBI:60240"/>
    </cofactor>
</comment>
<protein>
    <recommendedName>
        <fullName evidence="2">Decapping nuclease</fullName>
        <ecNumber evidence="2">3.6.1.-</ecNumber>
    </recommendedName>
</protein>
<comment type="caution">
    <text evidence="5">The sequence shown here is derived from an EMBL/GenBank/DDBJ whole genome shotgun (WGS) entry which is preliminary data.</text>
</comment>
<feature type="compositionally biased region" description="Low complexity" evidence="3">
    <location>
        <begin position="385"/>
        <end position="398"/>
    </location>
</feature>
<reference evidence="5" key="1">
    <citation type="journal article" date="2019" name="Plant J.">
        <title>Chlorella vulgaris genome assembly and annotation reveals the molecular basis for metabolic acclimation to high light conditions.</title>
        <authorList>
            <person name="Cecchin M."/>
            <person name="Marcolungo L."/>
            <person name="Rossato M."/>
            <person name="Girolomoni L."/>
            <person name="Cosentino E."/>
            <person name="Cuine S."/>
            <person name="Li-Beisson Y."/>
            <person name="Delledonne M."/>
            <person name="Ballottari M."/>
        </authorList>
    </citation>
    <scope>NUCLEOTIDE SEQUENCE</scope>
    <source>
        <strain evidence="5">211/11P</strain>
    </source>
</reference>
<dbReference type="GO" id="GO:0005634">
    <property type="term" value="C:nucleus"/>
    <property type="evidence" value="ECO:0007669"/>
    <property type="project" value="UniProtKB-SubCell"/>
</dbReference>
<comment type="subcellular location">
    <subcellularLocation>
        <location evidence="2">Nucleus</location>
    </subcellularLocation>
</comment>
<dbReference type="GO" id="GO:0110155">
    <property type="term" value="P:NAD-cap decapping"/>
    <property type="evidence" value="ECO:0007669"/>
    <property type="project" value="TreeGrafter"/>
</dbReference>